<comment type="subcellular location">
    <subcellularLocation>
        <location evidence="1">Nucleus</location>
    </subcellularLocation>
</comment>
<dbReference type="PANTHER" id="PTHR15138">
    <property type="entry name" value="TRANSCRIPTION INITIATION FACTOR TFIID SUBUNIT 4"/>
    <property type="match status" value="1"/>
</dbReference>
<protein>
    <submittedName>
        <fullName evidence="9">TATA-box binding protein associated factor 4b</fullName>
    </submittedName>
</protein>
<name>A0A672TXK0_STRHB</name>
<dbReference type="SUPFAM" id="SSF158553">
    <property type="entry name" value="TAFH domain-like"/>
    <property type="match status" value="1"/>
</dbReference>
<dbReference type="GO" id="GO:0006367">
    <property type="term" value="P:transcription initiation at RNA polymerase II promoter"/>
    <property type="evidence" value="ECO:0007669"/>
    <property type="project" value="TreeGrafter"/>
</dbReference>
<dbReference type="Pfam" id="PF07531">
    <property type="entry name" value="TAFH"/>
    <property type="match status" value="1"/>
</dbReference>
<dbReference type="Pfam" id="PF05236">
    <property type="entry name" value="TAF4"/>
    <property type="match status" value="1"/>
</dbReference>
<keyword evidence="7" id="KW-0175">Coiled coil</keyword>
<dbReference type="Gene3D" id="1.10.20.10">
    <property type="entry name" value="Histone, subunit A"/>
    <property type="match status" value="1"/>
</dbReference>
<dbReference type="InterPro" id="IPR037249">
    <property type="entry name" value="TAFH/NHR1_dom_sf"/>
</dbReference>
<dbReference type="AlphaFoldDB" id="A0A672TXK0"/>
<dbReference type="PROSITE" id="PS51119">
    <property type="entry name" value="TAFH"/>
    <property type="match status" value="1"/>
</dbReference>
<evidence type="ECO:0000313" key="9">
    <source>
        <dbReference type="Ensembl" id="ENSSHBP00005005670.1"/>
    </source>
</evidence>
<dbReference type="GeneTree" id="ENSGT00390000011620"/>
<dbReference type="GO" id="GO:0051059">
    <property type="term" value="F:NF-kappaB binding"/>
    <property type="evidence" value="ECO:0007669"/>
    <property type="project" value="Ensembl"/>
</dbReference>
<dbReference type="InterPro" id="IPR045144">
    <property type="entry name" value="TAF4"/>
</dbReference>
<keyword evidence="6" id="KW-0539">Nucleus</keyword>
<dbReference type="OMA" id="NKQVTPR"/>
<evidence type="ECO:0000313" key="10">
    <source>
        <dbReference type="Proteomes" id="UP000472266"/>
    </source>
</evidence>
<dbReference type="Ensembl" id="ENSSHBT00005006874.1">
    <property type="protein sequence ID" value="ENSSHBP00005005670.1"/>
    <property type="gene ID" value="ENSSHBG00005004954.1"/>
</dbReference>
<dbReference type="Gene3D" id="1.20.120.1110">
    <property type="entry name" value="TAFH/NHR1 domain"/>
    <property type="match status" value="1"/>
</dbReference>
<evidence type="ECO:0000256" key="1">
    <source>
        <dbReference type="ARBA" id="ARBA00004123"/>
    </source>
</evidence>
<evidence type="ECO:0000256" key="2">
    <source>
        <dbReference type="ARBA" id="ARBA00006178"/>
    </source>
</evidence>
<accession>A0A672TXK0</accession>
<dbReference type="FunFam" id="1.10.20.10:FF:000015">
    <property type="entry name" value="Transcription initiation factor TFIID subunit 4B"/>
    <property type="match status" value="1"/>
</dbReference>
<dbReference type="SUPFAM" id="SSF47113">
    <property type="entry name" value="Histone-fold"/>
    <property type="match status" value="1"/>
</dbReference>
<gene>
    <name evidence="9" type="primary">TAF4B</name>
</gene>
<evidence type="ECO:0000256" key="7">
    <source>
        <dbReference type="SAM" id="Coils"/>
    </source>
</evidence>
<keyword evidence="3" id="KW-0597">Phosphoprotein</keyword>
<dbReference type="InterPro" id="IPR003894">
    <property type="entry name" value="TAFH_NHR1"/>
</dbReference>
<reference evidence="9" key="2">
    <citation type="submission" date="2025-08" db="UniProtKB">
        <authorList>
            <consortium name="Ensembl"/>
        </authorList>
    </citation>
    <scope>IDENTIFICATION</scope>
</reference>
<keyword evidence="10" id="KW-1185">Reference proteome</keyword>
<reference evidence="9 10" key="1">
    <citation type="submission" date="2019-11" db="EMBL/GenBank/DDBJ databases">
        <title>Strigops habroptila (kakapo) genome, bStrHab1, primary haplotype, v2.</title>
        <authorList>
            <person name="Jarvis E.D."/>
            <person name="Howard J."/>
            <person name="Rhie A."/>
            <person name="Phillippy A."/>
            <person name="Korlach J."/>
            <person name="Digby A."/>
            <person name="Iorns D."/>
            <person name="Eason D."/>
            <person name="Robertson B."/>
            <person name="Raemaekers T."/>
            <person name="Howe K."/>
            <person name="Lewin H."/>
            <person name="Damas J."/>
            <person name="Hastie A."/>
            <person name="Tracey A."/>
            <person name="Chow W."/>
            <person name="Fedrigo O."/>
        </authorList>
    </citation>
    <scope>NUCLEOTIDE SEQUENCE [LARGE SCALE GENOMIC DNA]</scope>
</reference>
<dbReference type="CDD" id="cd08045">
    <property type="entry name" value="HFD_TAF4"/>
    <property type="match status" value="1"/>
</dbReference>
<evidence type="ECO:0000256" key="5">
    <source>
        <dbReference type="ARBA" id="ARBA00023163"/>
    </source>
</evidence>
<dbReference type="InParanoid" id="A0A672TXK0"/>
<dbReference type="GO" id="GO:0005669">
    <property type="term" value="C:transcription factor TFIID complex"/>
    <property type="evidence" value="ECO:0007669"/>
    <property type="project" value="Ensembl"/>
</dbReference>
<dbReference type="GO" id="GO:0003677">
    <property type="term" value="F:DNA binding"/>
    <property type="evidence" value="ECO:0007669"/>
    <property type="project" value="Ensembl"/>
</dbReference>
<proteinExistence type="inferred from homology"/>
<reference evidence="9" key="3">
    <citation type="submission" date="2025-09" db="UniProtKB">
        <authorList>
            <consortium name="Ensembl"/>
        </authorList>
    </citation>
    <scope>IDENTIFICATION</scope>
</reference>
<feature type="coiled-coil region" evidence="7">
    <location>
        <begin position="565"/>
        <end position="626"/>
    </location>
</feature>
<dbReference type="PANTHER" id="PTHR15138:SF17">
    <property type="entry name" value="TRANSCRIPTION INITIATION FACTOR TFIID SUBUNIT 4B"/>
    <property type="match status" value="1"/>
</dbReference>
<dbReference type="InterPro" id="IPR009072">
    <property type="entry name" value="Histone-fold"/>
</dbReference>
<dbReference type="GO" id="GO:0046982">
    <property type="term" value="F:protein heterodimerization activity"/>
    <property type="evidence" value="ECO:0007669"/>
    <property type="project" value="InterPro"/>
</dbReference>
<keyword evidence="4" id="KW-0805">Transcription regulation</keyword>
<comment type="similarity">
    <text evidence="2">Belongs to the TAF4 family.</text>
</comment>
<organism evidence="9 10">
    <name type="scientific">Strigops habroptila</name>
    <name type="common">Kakapo</name>
    <dbReference type="NCBI Taxonomy" id="2489341"/>
    <lineage>
        <taxon>Eukaryota</taxon>
        <taxon>Metazoa</taxon>
        <taxon>Chordata</taxon>
        <taxon>Craniata</taxon>
        <taxon>Vertebrata</taxon>
        <taxon>Euteleostomi</taxon>
        <taxon>Archelosauria</taxon>
        <taxon>Archosauria</taxon>
        <taxon>Dinosauria</taxon>
        <taxon>Saurischia</taxon>
        <taxon>Theropoda</taxon>
        <taxon>Coelurosauria</taxon>
        <taxon>Aves</taxon>
        <taxon>Neognathae</taxon>
        <taxon>Neoaves</taxon>
        <taxon>Telluraves</taxon>
        <taxon>Australaves</taxon>
        <taxon>Psittaciformes</taxon>
        <taxon>Psittacidae</taxon>
        <taxon>Strigops</taxon>
    </lineage>
</organism>
<dbReference type="GO" id="GO:0016251">
    <property type="term" value="F:RNA polymerase II general transcription initiation factor activity"/>
    <property type="evidence" value="ECO:0007669"/>
    <property type="project" value="TreeGrafter"/>
</dbReference>
<dbReference type="GO" id="GO:0042789">
    <property type="term" value="P:mRNA transcription by RNA polymerase II"/>
    <property type="evidence" value="ECO:0007669"/>
    <property type="project" value="Ensembl"/>
</dbReference>
<dbReference type="GO" id="GO:0001650">
    <property type="term" value="C:fibrillar center"/>
    <property type="evidence" value="ECO:0007669"/>
    <property type="project" value="Ensembl"/>
</dbReference>
<dbReference type="FunFam" id="1.20.120.1110:FF:000002">
    <property type="entry name" value="Transcription initiation factor TFIID subunit 4B"/>
    <property type="match status" value="1"/>
</dbReference>
<dbReference type="GO" id="GO:0060261">
    <property type="term" value="P:positive regulation of transcription initiation by RNA polymerase II"/>
    <property type="evidence" value="ECO:0007669"/>
    <property type="project" value="Ensembl"/>
</dbReference>
<evidence type="ECO:0000256" key="3">
    <source>
        <dbReference type="ARBA" id="ARBA00022553"/>
    </source>
</evidence>
<evidence type="ECO:0000259" key="8">
    <source>
        <dbReference type="PROSITE" id="PS51119"/>
    </source>
</evidence>
<dbReference type="Proteomes" id="UP000472266">
    <property type="component" value="Chromosome 1"/>
</dbReference>
<dbReference type="SMART" id="SM00549">
    <property type="entry name" value="TAFH"/>
    <property type="match status" value="1"/>
</dbReference>
<dbReference type="InterPro" id="IPR007900">
    <property type="entry name" value="TAF4_C"/>
</dbReference>
<evidence type="ECO:0000256" key="6">
    <source>
        <dbReference type="ARBA" id="ARBA00023242"/>
    </source>
</evidence>
<feature type="domain" description="TAFH" evidence="8">
    <location>
        <begin position="110"/>
        <end position="207"/>
    </location>
</feature>
<evidence type="ECO:0000256" key="4">
    <source>
        <dbReference type="ARBA" id="ARBA00023015"/>
    </source>
</evidence>
<keyword evidence="5" id="KW-0804">Transcription</keyword>
<sequence>SGQLMLVSQQAIAQAQNQPQNNTSVRPSVPTTTPAIRICAVQNSGTQLLKKVSATSVKTLSQTPNAVASTVQPPAVIQVVTERTEEDTDAFLLFLTVISFSVILITSEMLENVKKCKNFLATLIKLASSGPQAPETGQNVKNLVQNLLEAKIEPEEFTKKLYIELKSSPQPYLVPFLKKSMLALRQLMPNAQSFIQQCMEQPAPTPEAVSTCISAAPATSLGVVTSAVGTTSLPVIKPVSASVTVTASPVIKPVLVSASATACLQTMKSVPSSTVVTASLLPAASVLTTTTATSGLTAIQTVKPVFSSVVATSTLQSPKPVLVSTVASSATTPLQRLKSVTGTPISIKISQPNSIAAQSVGAQQVVKVKQLVVQQPPGTIVKQVSALTQPSTLTLQTSQKRMPLNTLVQTNQFPAGSILKQITLPGNKILSLQASPVQKAEIKENGATSFRDEDDINDVTSMAGVNLNEENACILATNSELIGTVIRSCADEPFLSSEALQKKILNIGKRHDIMELNCDVVNLISHATQERLRGLLEKLTVIAQHRVSTHKGSDRYIVSSDTRAQLRFLEELDHLEKRRRDEEEREMLLRAAKSRSNKEDPEQLRLKQKAKEMQQLELAQMQQREANLTALAAIGSRKKRPLDSANGLNGSGVAPGSSGFSLTKQLLCPRITRVCLRDLIFCMEQEREMKHSLTLYHALLK</sequence>